<evidence type="ECO:0000313" key="1">
    <source>
        <dbReference type="EMBL" id="KAJ8348335.1"/>
    </source>
</evidence>
<name>A0A9Q1F061_SYNKA</name>
<keyword evidence="2" id="KW-1185">Reference proteome</keyword>
<proteinExistence type="predicted"/>
<accession>A0A9Q1F061</accession>
<comment type="caution">
    <text evidence="1">The sequence shown here is derived from an EMBL/GenBank/DDBJ whole genome shotgun (WGS) entry which is preliminary data.</text>
</comment>
<evidence type="ECO:0000313" key="2">
    <source>
        <dbReference type="Proteomes" id="UP001152622"/>
    </source>
</evidence>
<dbReference type="Proteomes" id="UP001152622">
    <property type="component" value="Chromosome 10"/>
</dbReference>
<dbReference type="EMBL" id="JAINUF010000010">
    <property type="protein sequence ID" value="KAJ8348335.1"/>
    <property type="molecule type" value="Genomic_DNA"/>
</dbReference>
<reference evidence="1" key="1">
    <citation type="journal article" date="2023" name="Science">
        <title>Genome structures resolve the early diversification of teleost fishes.</title>
        <authorList>
            <person name="Parey E."/>
            <person name="Louis A."/>
            <person name="Montfort J."/>
            <person name="Bouchez O."/>
            <person name="Roques C."/>
            <person name="Iampietro C."/>
            <person name="Lluch J."/>
            <person name="Castinel A."/>
            <person name="Donnadieu C."/>
            <person name="Desvignes T."/>
            <person name="Floi Bucao C."/>
            <person name="Jouanno E."/>
            <person name="Wen M."/>
            <person name="Mejri S."/>
            <person name="Dirks R."/>
            <person name="Jansen H."/>
            <person name="Henkel C."/>
            <person name="Chen W.J."/>
            <person name="Zahm M."/>
            <person name="Cabau C."/>
            <person name="Klopp C."/>
            <person name="Thompson A.W."/>
            <person name="Robinson-Rechavi M."/>
            <person name="Braasch I."/>
            <person name="Lecointre G."/>
            <person name="Bobe J."/>
            <person name="Postlethwait J.H."/>
            <person name="Berthelot C."/>
            <person name="Roest Crollius H."/>
            <person name="Guiguen Y."/>
        </authorList>
    </citation>
    <scope>NUCLEOTIDE SEQUENCE</scope>
    <source>
        <strain evidence="1">WJC10195</strain>
    </source>
</reference>
<gene>
    <name evidence="1" type="ORF">SKAU_G00269240</name>
</gene>
<dbReference type="AlphaFoldDB" id="A0A9Q1F061"/>
<protein>
    <submittedName>
        <fullName evidence="1">Uncharacterized protein</fullName>
    </submittedName>
</protein>
<sequence length="119" mass="13239">MKTFWLSAICSQVLLPSSETRAQLGSSFNTTKHQCSWGAGKPFQHWSAAVCAKNWETISALQLWTESAYHSSASPGFPLRRCHYLLTLQAGDKVRARDRTWHFSGLVPPSLSEQVSSKA</sequence>
<organism evidence="1 2">
    <name type="scientific">Synaphobranchus kaupii</name>
    <name type="common">Kaup's arrowtooth eel</name>
    <dbReference type="NCBI Taxonomy" id="118154"/>
    <lineage>
        <taxon>Eukaryota</taxon>
        <taxon>Metazoa</taxon>
        <taxon>Chordata</taxon>
        <taxon>Craniata</taxon>
        <taxon>Vertebrata</taxon>
        <taxon>Euteleostomi</taxon>
        <taxon>Actinopterygii</taxon>
        <taxon>Neopterygii</taxon>
        <taxon>Teleostei</taxon>
        <taxon>Anguilliformes</taxon>
        <taxon>Synaphobranchidae</taxon>
        <taxon>Synaphobranchus</taxon>
    </lineage>
</organism>